<feature type="non-terminal residue" evidence="2">
    <location>
        <position position="84"/>
    </location>
</feature>
<feature type="region of interest" description="Disordered" evidence="1">
    <location>
        <begin position="22"/>
        <end position="84"/>
    </location>
</feature>
<dbReference type="EMBL" id="QWEC01000760">
    <property type="protein sequence ID" value="RII89406.1"/>
    <property type="molecule type" value="Genomic_DNA"/>
</dbReference>
<dbReference type="Proteomes" id="UP000266298">
    <property type="component" value="Unassembled WGS sequence"/>
</dbReference>
<name>A0A399N938_9MICO</name>
<evidence type="ECO:0000256" key="1">
    <source>
        <dbReference type="SAM" id="MobiDB-lite"/>
    </source>
</evidence>
<dbReference type="AlphaFoldDB" id="A0A399N938"/>
<sequence>MRTRSPDRCGLLGEGVVEGTAVELRSRVEPETKERTERRDARLHRDRTDAPPGGGALQPRGGAPVQARGGTAGSSGSTVPSVPS</sequence>
<feature type="compositionally biased region" description="Low complexity" evidence="1">
    <location>
        <begin position="74"/>
        <end position="84"/>
    </location>
</feature>
<evidence type="ECO:0000313" key="2">
    <source>
        <dbReference type="EMBL" id="RII89406.1"/>
    </source>
</evidence>
<proteinExistence type="predicted"/>
<reference evidence="2 3" key="1">
    <citation type="submission" date="2018-08" db="EMBL/GenBank/DDBJ databases">
        <title>Genome Sequence of Clavibacter michiganensis Subspecies type strains, and the Atypical Peach-Colored Strains Isolated from Tomato.</title>
        <authorList>
            <person name="Osdaghi E."/>
            <person name="Portier P."/>
            <person name="Briand M."/>
            <person name="Jacques M.-A."/>
        </authorList>
    </citation>
    <scope>NUCLEOTIDE SEQUENCE [LARGE SCALE GENOMIC DNA]</scope>
    <source>
        <strain evidence="2 3">CFBP 7493</strain>
    </source>
</reference>
<gene>
    <name evidence="2" type="ORF">DZF96_18040</name>
</gene>
<accession>A0A399N938</accession>
<organism evidence="2 3">
    <name type="scientific">Clavibacter michiganensis</name>
    <dbReference type="NCBI Taxonomy" id="28447"/>
    <lineage>
        <taxon>Bacteria</taxon>
        <taxon>Bacillati</taxon>
        <taxon>Actinomycetota</taxon>
        <taxon>Actinomycetes</taxon>
        <taxon>Micrococcales</taxon>
        <taxon>Microbacteriaceae</taxon>
        <taxon>Clavibacter</taxon>
    </lineage>
</organism>
<feature type="compositionally biased region" description="Basic and acidic residues" evidence="1">
    <location>
        <begin position="24"/>
        <end position="40"/>
    </location>
</feature>
<evidence type="ECO:0000313" key="3">
    <source>
        <dbReference type="Proteomes" id="UP000266298"/>
    </source>
</evidence>
<protein>
    <submittedName>
        <fullName evidence="2">Uncharacterized protein</fullName>
    </submittedName>
</protein>
<comment type="caution">
    <text evidence="2">The sequence shown here is derived from an EMBL/GenBank/DDBJ whole genome shotgun (WGS) entry which is preliminary data.</text>
</comment>